<dbReference type="CDD" id="cd04301">
    <property type="entry name" value="NAT_SF"/>
    <property type="match status" value="1"/>
</dbReference>
<feature type="domain" description="N-acetyltransferase" evidence="3">
    <location>
        <begin position="5"/>
        <end position="152"/>
    </location>
</feature>
<dbReference type="InterPro" id="IPR000182">
    <property type="entry name" value="GNAT_dom"/>
</dbReference>
<dbReference type="PROSITE" id="PS51186">
    <property type="entry name" value="GNAT"/>
    <property type="match status" value="1"/>
</dbReference>
<organism evidence="4 5">
    <name type="scientific">Mortierella isabellina</name>
    <name type="common">Filamentous fungus</name>
    <name type="synonym">Umbelopsis isabellina</name>
    <dbReference type="NCBI Taxonomy" id="91625"/>
    <lineage>
        <taxon>Eukaryota</taxon>
        <taxon>Fungi</taxon>
        <taxon>Fungi incertae sedis</taxon>
        <taxon>Mucoromycota</taxon>
        <taxon>Mucoromycotina</taxon>
        <taxon>Umbelopsidomycetes</taxon>
        <taxon>Umbelopsidales</taxon>
        <taxon>Umbelopsidaceae</taxon>
        <taxon>Umbelopsis</taxon>
    </lineage>
</organism>
<name>A0A8H7UER7_MORIS</name>
<keyword evidence="2" id="KW-0012">Acyltransferase</keyword>
<proteinExistence type="predicted"/>
<dbReference type="EMBL" id="JAEPQZ010000009">
    <property type="protein sequence ID" value="KAG2177218.1"/>
    <property type="molecule type" value="Genomic_DNA"/>
</dbReference>
<dbReference type="OrthoDB" id="41532at2759"/>
<gene>
    <name evidence="4" type="ORF">INT43_007875</name>
</gene>
<dbReference type="Proteomes" id="UP000654370">
    <property type="component" value="Unassembled WGS sequence"/>
</dbReference>
<dbReference type="Pfam" id="PF00583">
    <property type="entry name" value="Acetyltransf_1"/>
    <property type="match status" value="1"/>
</dbReference>
<sequence>MSVTYTYTSGLDHTLRQLVEFNNVAFQGYLKDMTLSPEVFELFLVPQHVVHGLSVYMHTSDGEFVGLSRTGLRGTRAWVAGVAVVPEFRGKGTGKKLMAEYLRVLKESGRVKTVTLEVLKENPIAKRLYESLGFKETSTVHKLQFDGKMDATDSDGTLNITKGVDITLPWLQHEIDYMWSREWCCVSIKDNAQTVRYVNKDGEIVTSVIVYHDESKNTLSVLACAFSKNTSAKDLQTIFAHYCDQKAVTRIIVPYEPVDSPAMSLFEEIGFFEDDMEYIMQLEL</sequence>
<dbReference type="AlphaFoldDB" id="A0A8H7UER7"/>
<evidence type="ECO:0000313" key="4">
    <source>
        <dbReference type="EMBL" id="KAG2177218.1"/>
    </source>
</evidence>
<keyword evidence="5" id="KW-1185">Reference proteome</keyword>
<dbReference type="SUPFAM" id="SSF55729">
    <property type="entry name" value="Acyl-CoA N-acyltransferases (Nat)"/>
    <property type="match status" value="1"/>
</dbReference>
<evidence type="ECO:0000313" key="5">
    <source>
        <dbReference type="Proteomes" id="UP000654370"/>
    </source>
</evidence>
<accession>A0A8H7UER7</accession>
<dbReference type="GO" id="GO:0016747">
    <property type="term" value="F:acyltransferase activity, transferring groups other than amino-acyl groups"/>
    <property type="evidence" value="ECO:0007669"/>
    <property type="project" value="InterPro"/>
</dbReference>
<keyword evidence="1" id="KW-0808">Transferase</keyword>
<evidence type="ECO:0000259" key="3">
    <source>
        <dbReference type="PROSITE" id="PS51186"/>
    </source>
</evidence>
<protein>
    <recommendedName>
        <fullName evidence="3">N-acetyltransferase domain-containing protein</fullName>
    </recommendedName>
</protein>
<dbReference type="PANTHER" id="PTHR43420">
    <property type="entry name" value="ACETYLTRANSFERASE"/>
    <property type="match status" value="1"/>
</dbReference>
<dbReference type="Gene3D" id="3.40.630.30">
    <property type="match status" value="1"/>
</dbReference>
<comment type="caution">
    <text evidence="4">The sequence shown here is derived from an EMBL/GenBank/DDBJ whole genome shotgun (WGS) entry which is preliminary data.</text>
</comment>
<reference evidence="4" key="1">
    <citation type="submission" date="2020-12" db="EMBL/GenBank/DDBJ databases">
        <title>Metabolic potential, ecology and presence of endohyphal bacteria is reflected in genomic diversity of Mucoromycotina.</title>
        <authorList>
            <person name="Muszewska A."/>
            <person name="Okrasinska A."/>
            <person name="Steczkiewicz K."/>
            <person name="Drgas O."/>
            <person name="Orlowska M."/>
            <person name="Perlinska-Lenart U."/>
            <person name="Aleksandrzak-Piekarczyk T."/>
            <person name="Szatraj K."/>
            <person name="Zielenkiewicz U."/>
            <person name="Pilsyk S."/>
            <person name="Malc E."/>
            <person name="Mieczkowski P."/>
            <person name="Kruszewska J.S."/>
            <person name="Biernat P."/>
            <person name="Pawlowska J."/>
        </authorList>
    </citation>
    <scope>NUCLEOTIDE SEQUENCE</scope>
    <source>
        <strain evidence="4">WA0000067209</strain>
    </source>
</reference>
<evidence type="ECO:0000256" key="1">
    <source>
        <dbReference type="ARBA" id="ARBA00022679"/>
    </source>
</evidence>
<evidence type="ECO:0000256" key="2">
    <source>
        <dbReference type="ARBA" id="ARBA00023315"/>
    </source>
</evidence>
<dbReference type="InterPro" id="IPR050680">
    <property type="entry name" value="YpeA/RimI_acetyltransf"/>
</dbReference>
<dbReference type="InterPro" id="IPR016181">
    <property type="entry name" value="Acyl_CoA_acyltransferase"/>
</dbReference>